<dbReference type="PRINTS" id="PR00069">
    <property type="entry name" value="ALDKETRDTASE"/>
</dbReference>
<dbReference type="Proteomes" id="UP000195814">
    <property type="component" value="Chromosome"/>
</dbReference>
<evidence type="ECO:0000313" key="5">
    <source>
        <dbReference type="Proteomes" id="UP000195729"/>
    </source>
</evidence>
<dbReference type="GO" id="GO:0005737">
    <property type="term" value="C:cytoplasm"/>
    <property type="evidence" value="ECO:0007669"/>
    <property type="project" value="TreeGrafter"/>
</dbReference>
<proteinExistence type="predicted"/>
<reference evidence="5 6" key="1">
    <citation type="submission" date="2016-05" db="EMBL/GenBank/DDBJ databases">
        <title>Complete genome sequence of two 2,5-diketo-D-glunonic acid producing strain Tatumella citrea.</title>
        <authorList>
            <person name="Duan C."/>
            <person name="Yang J."/>
            <person name="Yang S."/>
        </authorList>
    </citation>
    <scope>NUCLEOTIDE SEQUENCE [LARGE SCALE GENOMIC DNA]</scope>
    <source>
        <strain evidence="4 5">ATCC 39140</strain>
        <strain evidence="3 6">DSM 13699</strain>
    </source>
</reference>
<accession>A0A1Y0LKA8</accession>
<dbReference type="EMBL" id="CP015579">
    <property type="protein sequence ID" value="ARU94051.1"/>
    <property type="molecule type" value="Genomic_DNA"/>
</dbReference>
<evidence type="ECO:0000313" key="4">
    <source>
        <dbReference type="EMBL" id="ARU98089.1"/>
    </source>
</evidence>
<evidence type="ECO:0000259" key="2">
    <source>
        <dbReference type="Pfam" id="PF00248"/>
    </source>
</evidence>
<organism evidence="3 6">
    <name type="scientific">Tatumella citrea</name>
    <name type="common">Pantoea citrea</name>
    <dbReference type="NCBI Taxonomy" id="53336"/>
    <lineage>
        <taxon>Bacteria</taxon>
        <taxon>Pseudomonadati</taxon>
        <taxon>Pseudomonadota</taxon>
        <taxon>Gammaproteobacteria</taxon>
        <taxon>Enterobacterales</taxon>
        <taxon>Erwiniaceae</taxon>
        <taxon>Tatumella</taxon>
    </lineage>
</organism>
<dbReference type="KEGG" id="tci:A7K98_09855"/>
<dbReference type="InterPro" id="IPR023210">
    <property type="entry name" value="NADP_OxRdtase_dom"/>
</dbReference>
<dbReference type="OrthoDB" id="9768793at2"/>
<evidence type="ECO:0000256" key="1">
    <source>
        <dbReference type="ARBA" id="ARBA00023002"/>
    </source>
</evidence>
<dbReference type="Gene3D" id="3.20.20.100">
    <property type="entry name" value="NADP-dependent oxidoreductase domain"/>
    <property type="match status" value="1"/>
</dbReference>
<dbReference type="InterPro" id="IPR050791">
    <property type="entry name" value="Aldo-Keto_reductase"/>
</dbReference>
<dbReference type="PANTHER" id="PTHR43625:SF40">
    <property type="entry name" value="ALDO-KETO REDUCTASE YAKC [NADP(+)]"/>
    <property type="match status" value="1"/>
</dbReference>
<dbReference type="GO" id="GO:0016491">
    <property type="term" value="F:oxidoreductase activity"/>
    <property type="evidence" value="ECO:0007669"/>
    <property type="project" value="UniProtKB-KW"/>
</dbReference>
<dbReference type="CDD" id="cd19088">
    <property type="entry name" value="AKR_AKR13B1"/>
    <property type="match status" value="1"/>
</dbReference>
<dbReference type="NCBIfam" id="NF007695">
    <property type="entry name" value="PRK10376.1"/>
    <property type="match status" value="1"/>
</dbReference>
<dbReference type="PANTHER" id="PTHR43625">
    <property type="entry name" value="AFLATOXIN B1 ALDEHYDE REDUCTASE"/>
    <property type="match status" value="1"/>
</dbReference>
<evidence type="ECO:0000313" key="3">
    <source>
        <dbReference type="EMBL" id="ARU94051.1"/>
    </source>
</evidence>
<keyword evidence="1" id="KW-0560">Oxidoreductase</keyword>
<name>A0A1Y0LKA8_TATCI</name>
<dbReference type="AlphaFoldDB" id="A0A1Y0LKA8"/>
<dbReference type="InterPro" id="IPR036812">
    <property type="entry name" value="NAD(P)_OxRdtase_dom_sf"/>
</dbReference>
<dbReference type="SUPFAM" id="SSF51430">
    <property type="entry name" value="NAD(P)-linked oxidoreductase"/>
    <property type="match status" value="1"/>
</dbReference>
<dbReference type="EMBL" id="CP015581">
    <property type="protein sequence ID" value="ARU98089.1"/>
    <property type="molecule type" value="Genomic_DNA"/>
</dbReference>
<dbReference type="Pfam" id="PF00248">
    <property type="entry name" value="Aldo_ket_red"/>
    <property type="match status" value="1"/>
</dbReference>
<sequence>MLQPLKTFILGDREVSRLGYGAMQLAGAGVFGPPADEDRALQVLRDAIAAGVNHIDTSDFYGPHITNQLIKKALHPYKDNLVIVTKVGARRDEKGGWHPATSPEEITNAVEDNLRNLGLEVLEVVNLRSMLNVHAPAEGSLEPQIEALLKLKQRGLVRHIGLSNVTEKQVREARTMTPVACVQNLYNLANRQDEAMINLLAADGIPYVPFFPLGGFSPLQSEQLNSVAEALNATTLQVALAWLLQRSPNILLIPGTSSPEHLKQNLASGDLVLSPGIIQQLDSIG</sequence>
<keyword evidence="5" id="KW-1185">Reference proteome</keyword>
<dbReference type="InterPro" id="IPR020471">
    <property type="entry name" value="AKR"/>
</dbReference>
<feature type="domain" description="NADP-dependent oxidoreductase" evidence="2">
    <location>
        <begin position="17"/>
        <end position="284"/>
    </location>
</feature>
<evidence type="ECO:0000313" key="6">
    <source>
        <dbReference type="Proteomes" id="UP000195814"/>
    </source>
</evidence>
<gene>
    <name evidence="3" type="ORF">A7K98_09855</name>
    <name evidence="4" type="ORF">A7K99_09855</name>
</gene>
<protein>
    <submittedName>
        <fullName evidence="3">Oxidoreductase</fullName>
    </submittedName>
</protein>
<dbReference type="RefSeq" id="WP_087488413.1">
    <property type="nucleotide sequence ID" value="NZ_CP015579.1"/>
</dbReference>
<dbReference type="Proteomes" id="UP000195729">
    <property type="component" value="Chromosome"/>
</dbReference>